<evidence type="ECO:0000256" key="8">
    <source>
        <dbReference type="ARBA" id="ARBA00023054"/>
    </source>
</evidence>
<feature type="coiled-coil region" evidence="11">
    <location>
        <begin position="1325"/>
        <end position="1418"/>
    </location>
</feature>
<dbReference type="SUPFAM" id="SSF46966">
    <property type="entry name" value="Spectrin repeat"/>
    <property type="match status" value="4"/>
</dbReference>
<dbReference type="GO" id="GO:0002934">
    <property type="term" value="P:desmosome organization"/>
    <property type="evidence" value="ECO:0007669"/>
    <property type="project" value="UniProtKB-ARBA"/>
</dbReference>
<evidence type="ECO:0000256" key="5">
    <source>
        <dbReference type="ARBA" id="ARBA00022553"/>
    </source>
</evidence>
<keyword evidence="4" id="KW-1003">Cell membrane</keyword>
<feature type="domain" description="Desmoplakin spectrin-like" evidence="14">
    <location>
        <begin position="527"/>
        <end position="602"/>
    </location>
</feature>
<keyword evidence="7" id="KW-0965">Cell junction</keyword>
<accession>A0AAN8R333</accession>
<feature type="compositionally biased region" description="Basic and acidic residues" evidence="12">
    <location>
        <begin position="1255"/>
        <end position="1281"/>
    </location>
</feature>
<organism evidence="15 16">
    <name type="scientific">Coregonus suidteri</name>
    <dbReference type="NCBI Taxonomy" id="861788"/>
    <lineage>
        <taxon>Eukaryota</taxon>
        <taxon>Metazoa</taxon>
        <taxon>Chordata</taxon>
        <taxon>Craniata</taxon>
        <taxon>Vertebrata</taxon>
        <taxon>Euteleostomi</taxon>
        <taxon>Actinopterygii</taxon>
        <taxon>Neopterygii</taxon>
        <taxon>Teleostei</taxon>
        <taxon>Protacanthopterygii</taxon>
        <taxon>Salmoniformes</taxon>
        <taxon>Salmonidae</taxon>
        <taxon>Coregoninae</taxon>
        <taxon>Coregonus</taxon>
    </lineage>
</organism>
<evidence type="ECO:0000256" key="6">
    <source>
        <dbReference type="ARBA" id="ARBA00022737"/>
    </source>
</evidence>
<keyword evidence="6" id="KW-0677">Repeat</keyword>
<dbReference type="GO" id="GO:0005198">
    <property type="term" value="F:structural molecule activity"/>
    <property type="evidence" value="ECO:0007669"/>
    <property type="project" value="TreeGrafter"/>
</dbReference>
<dbReference type="GO" id="GO:0031101">
    <property type="term" value="P:fin regeneration"/>
    <property type="evidence" value="ECO:0007669"/>
    <property type="project" value="UniProtKB-ARBA"/>
</dbReference>
<dbReference type="FunFam" id="3.90.1290.10:FF:000002">
    <property type="entry name" value="Plectin a"/>
    <property type="match status" value="1"/>
</dbReference>
<feature type="coiled-coil region" evidence="11">
    <location>
        <begin position="1015"/>
        <end position="1189"/>
    </location>
</feature>
<evidence type="ECO:0000256" key="2">
    <source>
        <dbReference type="ARBA" id="ARBA00004568"/>
    </source>
</evidence>
<dbReference type="Gene3D" id="1.20.58.60">
    <property type="match status" value="3"/>
</dbReference>
<dbReference type="PANTHER" id="PTHR23169:SF26">
    <property type="entry name" value="DESMOPLAKIN"/>
    <property type="match status" value="1"/>
</dbReference>
<feature type="region of interest" description="Disordered" evidence="12">
    <location>
        <begin position="2646"/>
        <end position="2705"/>
    </location>
</feature>
<evidence type="ECO:0000313" key="16">
    <source>
        <dbReference type="Proteomes" id="UP001356427"/>
    </source>
</evidence>
<dbReference type="InterPro" id="IPR001101">
    <property type="entry name" value="Plectin_repeat"/>
</dbReference>
<gene>
    <name evidence="15" type="ORF">J4Q44_G00188320</name>
</gene>
<protein>
    <recommendedName>
        <fullName evidence="17">Desmoplakin-like</fullName>
    </recommendedName>
</protein>
<dbReference type="GO" id="GO:0005737">
    <property type="term" value="C:cytoplasm"/>
    <property type="evidence" value="ECO:0007669"/>
    <property type="project" value="TreeGrafter"/>
</dbReference>
<name>A0AAN8R333_9TELE</name>
<comment type="caution">
    <text evidence="15">The sequence shown here is derived from an EMBL/GenBank/DDBJ whole genome shotgun (WGS) entry which is preliminary data.</text>
</comment>
<dbReference type="EMBL" id="JAGTTL010000016">
    <property type="protein sequence ID" value="KAK6310777.1"/>
    <property type="molecule type" value="Genomic_DNA"/>
</dbReference>
<dbReference type="GO" id="GO:0045104">
    <property type="term" value="P:intermediate filament cytoskeleton organization"/>
    <property type="evidence" value="ECO:0007669"/>
    <property type="project" value="InterPro"/>
</dbReference>
<dbReference type="Proteomes" id="UP001356427">
    <property type="component" value="Unassembled WGS sequence"/>
</dbReference>
<dbReference type="InterPro" id="IPR018159">
    <property type="entry name" value="Spectrin/alpha-actinin"/>
</dbReference>
<dbReference type="FunFam" id="3.90.1290.10:FF:000001">
    <property type="entry name" value="Plectin a"/>
    <property type="match status" value="2"/>
</dbReference>
<keyword evidence="16" id="KW-1185">Reference proteome</keyword>
<feature type="compositionally biased region" description="Polar residues" evidence="12">
    <location>
        <begin position="2646"/>
        <end position="2658"/>
    </location>
</feature>
<dbReference type="GO" id="GO:0005882">
    <property type="term" value="C:intermediate filament"/>
    <property type="evidence" value="ECO:0007669"/>
    <property type="project" value="TreeGrafter"/>
</dbReference>
<evidence type="ECO:0000256" key="11">
    <source>
        <dbReference type="SAM" id="Coils"/>
    </source>
</evidence>
<dbReference type="Pfam" id="PF00681">
    <property type="entry name" value="Plectin"/>
    <property type="match status" value="7"/>
</dbReference>
<feature type="compositionally biased region" description="Polar residues" evidence="12">
    <location>
        <begin position="8"/>
        <end position="26"/>
    </location>
</feature>
<dbReference type="GO" id="GO:0030057">
    <property type="term" value="C:desmosome"/>
    <property type="evidence" value="ECO:0007669"/>
    <property type="project" value="UniProtKB-SubCell"/>
</dbReference>
<keyword evidence="9" id="KW-0472">Membrane</keyword>
<dbReference type="InterPro" id="IPR041573">
    <property type="entry name" value="Desmoplakin_Spectrin-like"/>
</dbReference>
<keyword evidence="8 11" id="KW-0175">Coiled coil</keyword>
<dbReference type="Gene3D" id="3.30.160.780">
    <property type="match status" value="1"/>
</dbReference>
<dbReference type="GO" id="GO:0014704">
    <property type="term" value="C:intercalated disc"/>
    <property type="evidence" value="ECO:0007669"/>
    <property type="project" value="TreeGrafter"/>
</dbReference>
<dbReference type="SMART" id="SM00150">
    <property type="entry name" value="SPEC"/>
    <property type="match status" value="4"/>
</dbReference>
<dbReference type="InterPro" id="IPR043197">
    <property type="entry name" value="Plakin"/>
</dbReference>
<evidence type="ECO:0008006" key="17">
    <source>
        <dbReference type="Google" id="ProtNLM"/>
    </source>
</evidence>
<keyword evidence="5" id="KW-0597">Phosphoprotein</keyword>
<evidence type="ECO:0000256" key="3">
    <source>
        <dbReference type="ARBA" id="ARBA00009109"/>
    </source>
</evidence>
<evidence type="ECO:0000313" key="15">
    <source>
        <dbReference type="EMBL" id="KAK6310777.1"/>
    </source>
</evidence>
<evidence type="ECO:0000259" key="14">
    <source>
        <dbReference type="Pfam" id="PF18373"/>
    </source>
</evidence>
<feature type="region of interest" description="Disordered" evidence="12">
    <location>
        <begin position="1254"/>
        <end position="1281"/>
    </location>
</feature>
<dbReference type="GO" id="GO:0005886">
    <property type="term" value="C:plasma membrane"/>
    <property type="evidence" value="ECO:0007669"/>
    <property type="project" value="UniProtKB-SubCell"/>
</dbReference>
<dbReference type="SUPFAM" id="SSF75399">
    <property type="entry name" value="Plakin repeat"/>
    <property type="match status" value="4"/>
</dbReference>
<dbReference type="PANTHER" id="PTHR23169">
    <property type="entry name" value="ENVOPLAKIN"/>
    <property type="match status" value="1"/>
</dbReference>
<proteinExistence type="inferred from homology"/>
<dbReference type="GO" id="GO:0060047">
    <property type="term" value="P:heart contraction"/>
    <property type="evidence" value="ECO:0007669"/>
    <property type="project" value="UniProtKB-ARBA"/>
</dbReference>
<dbReference type="Pfam" id="PF17902">
    <property type="entry name" value="SH3_10"/>
    <property type="match status" value="1"/>
</dbReference>
<comment type="function">
    <text evidence="10">Involved in the organization of desmosome cell-cell junctions. Of particular importance in cell adhesion in the skin and during cardiac development. May also play a role in the regulation of Wnt, TGF-beta and Hippo signaling pathways.</text>
</comment>
<feature type="coiled-coil region" evidence="11">
    <location>
        <begin position="1461"/>
        <end position="1779"/>
    </location>
</feature>
<dbReference type="FunFam" id="1.20.58.60:FF:000010">
    <property type="entry name" value="plectin isoform X2"/>
    <property type="match status" value="1"/>
</dbReference>
<sequence>MSRRTNSRPDLTSGSFTIPRNDSNQVFVGGNGYQQEYGDGYIYSQTFSKSSMGGGGGGGGGGAYGGGGGGGYGGGGGAGYGGGASVQLIQNKASFLQGQCQEYLQRAQQILQAGGPAVEVDKLMTMSAENIDQLNGCAIELQQMRQPNDIIIRSIQQLQNMQSGIISSFSGTTQRQNKGSIGWEERGRTYTDAISWIGQQKRLIETSPWGEDAATIEQQILNQKKFHSSIQRSQEVDRARDELAQKDDKGGLHSLQQEWDSLQKMSFARTGQLRELQNILEEISRAIMWVNEREEEELVFDWGDKNIDVYIPKKQESYSKLMSALEEKEKELNKLKQKVDGLLKNNHPASDKIEAYMDTLQTQWSWLLQITKCIHVHLKENAAYSQFFKEANETYSKLQKDHENIRKKFTCDKGTPLENLTELLKNLEREKERVMENKRQVKHLVNKSKSIVRLRPRNPEEKSSSAVIVQALCDFKQDQKGILKGDEGILKDNSQRSNIGMANKNEQYYEAIMGIWNQLYINIKSLISWQYCIKDINHINSLTLTMLSQMRPEEYRNIIKSLETHYQEFLRNSHGSEMFGEDEKKRMEGQYTGAQTHYDTLVIGLPTYNQSKVEVVKPVVQPEPPIKAETTKITKTSVTKTSTSTQGSTLSLTLLSDLHALRRRLELAESGLSHHLHVPLGENSVQECSQRLLNLEGIHHDLDGVRDEYLRLRERVVRQLEGTAADSEQAKFLRKELDLLNQKLGDLQGLSSAYLQRLSYLQNLFQSLVQAEDVIKVHEARLTEKETTSLDLNELERYRATLKQMKSDLDHKRDLLKAMESDLANAVHVNSQISASLHKCDVDLSKYADLVTQMSDRWRRIQTQIDSRVWDLEKQEKQLRHFQQSSGVVDQWIDNARQRQDTLQTAKFSNIQVLMEHLNQQKVLHSEIKGKKEKVEDVQKDADTCSASIKDYELQLASYSAGLETLLNIPIKRTMLQSPATVVRQEGADLQSRYIELLTRSSDYYKFLGEMLKNMEELKIRNTKIEMLEEELRRLKEDIGDRSQKNRSLEDALSRYKLELTQSKEQLISMEEVKRTTAVQASVARESLDTTSSQLTELNDKLARLTYQLDEEKRKKRLAEERYTSQQEEYEAAVRRRQKELDELNWSKIDLEKAVKDKERELERLRMQLEEEATRRRGAEQEISKVRTQCNQEMSNLKQTYESEIHVTKTTILKASQQKQEDTAELKLQCEGLEADKRDLEEELRRLRLSVTQTEEMRRKAEDEAHQQRSTGTEESRRRRELEIQLQTVVTQRGEEELRQKEALAEATRSSQEKSRQISLLTHNLEEEGKRRSALEIEVTKLRQSYTELQTRNATSREVINKLKISEQEIQLVRVELEKQTNERTKAETTATRLQSRIRDLQAMVDGLEVEMEKQKKTTQDEFTRRKRIESELEKMTQSCREHTTTINTLRARQEEVSTSGRKYEKELRALQEALDKSLQEHKATTEHLAQASTELKALQQQLSQEQGKVREVNIRIESLYKTIEEKSRLLNEATTEIEKLQSLTQKLTKERLRLEEELRGVKQEKEQLKLNRDSVDGESQAQISSLHVQLQSSSKMTLELQALIKDLTKEREKLKLDLDKVQKQSIETSMMVQQSQTHYTEILSDRDALLIKLKQLEQDKTRQGHYEEELNRIKISLETELRNKQRLQEERDKMQKDFTYWKSQYELKERQMRQGDSDKDKMERERLSLKSELERMMVELRTVEERYKGRLQSSEREVSDLALKRDSLERELRRLQQRPDSMSIQTQTDEKVVTVDPSKLVFDGVRRKVTAHQLCDCGIISKATLEQLLKGKRTVEDVAVDIQLSLKGTGAIAGMVRGPQDRMSITEAKTKNLLSQESALMLLEAQAATGHIMDPKFNEKMSVDAASSRGVVDTDNRDALMTAEAASAGFKDPYTGKLLSIGQALKLNRLDKETALRLLQAQESVGGILDPVLSVFLPKDLALDRNLIDEDLYRALNKKPACYLDPITEKKISYSDLMLKCRIEPASGMLLLPAPEKPMTVQGLRGEVSVTELIKSNLLSEMDVQKLNQGKLSSKDIEDKLKNYLHGSNCIAGIYDEANNRTMTIYQAMKDGLLRRGTTLELLEAQAASGFMIDPVNNVCLTVDEAWKRGLVGKEFKDKLMSAERAVTGYKDPHTGKTISLFQAIEKDLIEKGHGIRLLEAQIASGGIIDPKESHRIDVDIAYKRGYFDEEMNEILTYEGDDTKGFFDPNTQENLTYLQLKERCITDPKTGLVLLPLRDKTKPQQTVQQSSQNTVLRKRRVVIVDPDTGMEMTVREAYNKELIDYDTFLSLSEQECEWEEITITASDGSARLVVVDRKTGTQYDIQDSLDRGIIDQTSLEQYRSGTLTLPQFADLITSNSNLSELTMTTRNMEDVAACSSPPQACLSSPTVRKRFNSISIIFSPPEEFDEGSPVAAIFDTETMEKITIPEALRRGLVDTITAQRLLEAQACTGGIINPTNGQRLNLQDAVHQSIIDDDMAAKLKPAQKAFMGFEDVKTKRKMSAAEAMKEKWLPYEAGQRFLEFQYLTGGLLEPSTGQKTSIEEAIRRGWLDGRGAQKLQDTRSHTKNLTCPKTKLKISYKEAMDSCMVEEGKGMKMLQASSMSTKGISSPYNVSNPGSRSGSRAGSLATSRTGSRSGSRRGSVDYSSSYSAFTTSSSTTFSSN</sequence>
<dbReference type="Pfam" id="PF18373">
    <property type="entry name" value="Spectrin_2"/>
    <property type="match status" value="1"/>
</dbReference>
<evidence type="ECO:0000256" key="10">
    <source>
        <dbReference type="ARBA" id="ARBA00056058"/>
    </source>
</evidence>
<dbReference type="GO" id="GO:0098609">
    <property type="term" value="P:cell-cell adhesion"/>
    <property type="evidence" value="ECO:0007669"/>
    <property type="project" value="TreeGrafter"/>
</dbReference>
<dbReference type="GO" id="GO:0061436">
    <property type="term" value="P:establishment of skin barrier"/>
    <property type="evidence" value="ECO:0007669"/>
    <property type="project" value="UniProtKB-ARBA"/>
</dbReference>
<feature type="compositionally biased region" description="Low complexity" evidence="12">
    <location>
        <begin position="2659"/>
        <end position="2705"/>
    </location>
</feature>
<evidence type="ECO:0000256" key="1">
    <source>
        <dbReference type="ARBA" id="ARBA00004236"/>
    </source>
</evidence>
<dbReference type="Gene3D" id="3.90.1290.10">
    <property type="entry name" value="Plakin repeat"/>
    <property type="match status" value="3"/>
</dbReference>
<evidence type="ECO:0000256" key="7">
    <source>
        <dbReference type="ARBA" id="ARBA00022949"/>
    </source>
</evidence>
<feature type="region of interest" description="Disordered" evidence="12">
    <location>
        <begin position="1295"/>
        <end position="1317"/>
    </location>
</feature>
<feature type="coiled-coil region" evidence="11">
    <location>
        <begin position="318"/>
        <end position="345"/>
    </location>
</feature>
<evidence type="ECO:0000256" key="4">
    <source>
        <dbReference type="ARBA" id="ARBA00022475"/>
    </source>
</evidence>
<dbReference type="InterPro" id="IPR041615">
    <property type="entry name" value="Desmoplakin_SH3"/>
</dbReference>
<dbReference type="Pfam" id="PF21019">
    <property type="entry name" value="Spectrin_3"/>
    <property type="match status" value="1"/>
</dbReference>
<evidence type="ECO:0000256" key="12">
    <source>
        <dbReference type="SAM" id="MobiDB-lite"/>
    </source>
</evidence>
<feature type="coiled-coil region" evidence="11">
    <location>
        <begin position="388"/>
        <end position="447"/>
    </location>
</feature>
<evidence type="ECO:0000256" key="9">
    <source>
        <dbReference type="ARBA" id="ARBA00023136"/>
    </source>
</evidence>
<dbReference type="GO" id="GO:0042060">
    <property type="term" value="P:wound healing"/>
    <property type="evidence" value="ECO:0007669"/>
    <property type="project" value="TreeGrafter"/>
</dbReference>
<reference evidence="15 16" key="1">
    <citation type="submission" date="2021-04" db="EMBL/GenBank/DDBJ databases">
        <authorList>
            <person name="De Guttry C."/>
            <person name="Zahm M."/>
            <person name="Klopp C."/>
            <person name="Cabau C."/>
            <person name="Louis A."/>
            <person name="Berthelot C."/>
            <person name="Parey E."/>
            <person name="Roest Crollius H."/>
            <person name="Montfort J."/>
            <person name="Robinson-Rechavi M."/>
            <person name="Bucao C."/>
            <person name="Bouchez O."/>
            <person name="Gislard M."/>
            <person name="Lluch J."/>
            <person name="Milhes M."/>
            <person name="Lampietro C."/>
            <person name="Lopez Roques C."/>
            <person name="Donnadieu C."/>
            <person name="Braasch I."/>
            <person name="Desvignes T."/>
            <person name="Postlethwait J."/>
            <person name="Bobe J."/>
            <person name="Wedekind C."/>
            <person name="Guiguen Y."/>
        </authorList>
    </citation>
    <scope>NUCLEOTIDE SEQUENCE [LARGE SCALE GENOMIC DNA]</scope>
    <source>
        <strain evidence="15">Cs_M1</strain>
        <tissue evidence="15">Blood</tissue>
    </source>
</reference>
<dbReference type="Pfam" id="PF21097">
    <property type="entry name" value="SR_plectin_7"/>
    <property type="match status" value="1"/>
</dbReference>
<feature type="region of interest" description="Disordered" evidence="12">
    <location>
        <begin position="1"/>
        <end position="27"/>
    </location>
</feature>
<dbReference type="InterPro" id="IPR035915">
    <property type="entry name" value="Plakin_repeat_sf"/>
</dbReference>
<comment type="subcellular location">
    <subcellularLocation>
        <location evidence="2">Cell junction</location>
        <location evidence="2">Desmosome</location>
    </subcellularLocation>
    <subcellularLocation>
        <location evidence="1">Cell membrane</location>
    </subcellularLocation>
</comment>
<feature type="domain" description="Desmoplakin SH3" evidence="13">
    <location>
        <begin position="454"/>
        <end position="498"/>
    </location>
</feature>
<comment type="similarity">
    <text evidence="3">Belongs to the plakin or cytolinker family.</text>
</comment>
<feature type="compositionally biased region" description="Basic and acidic residues" evidence="12">
    <location>
        <begin position="1295"/>
        <end position="1304"/>
    </location>
</feature>
<evidence type="ECO:0000259" key="13">
    <source>
        <dbReference type="Pfam" id="PF17902"/>
    </source>
</evidence>
<dbReference type="FunFam" id="3.30.160.780:FF:000001">
    <property type="entry name" value="Plectin a"/>
    <property type="match status" value="1"/>
</dbReference>
<dbReference type="CDD" id="cd00176">
    <property type="entry name" value="SPEC"/>
    <property type="match status" value="1"/>
</dbReference>
<feature type="coiled-coil region" evidence="11">
    <location>
        <begin position="730"/>
        <end position="822"/>
    </location>
</feature>
<dbReference type="SMART" id="SM00250">
    <property type="entry name" value="PLEC"/>
    <property type="match status" value="17"/>
</dbReference>
<dbReference type="Gene3D" id="1.20.58.1060">
    <property type="match status" value="1"/>
</dbReference>